<dbReference type="PANTHER" id="PTHR30055">
    <property type="entry name" value="HTH-TYPE TRANSCRIPTIONAL REGULATOR RUTR"/>
    <property type="match status" value="1"/>
</dbReference>
<protein>
    <submittedName>
        <fullName evidence="4">TetR/AcrR family transcriptional regulator</fullName>
    </submittedName>
</protein>
<keyword evidence="3" id="KW-0804">Transcription</keyword>
<evidence type="ECO:0000256" key="2">
    <source>
        <dbReference type="ARBA" id="ARBA00023125"/>
    </source>
</evidence>
<keyword evidence="2" id="KW-0238">DNA-binding</keyword>
<comment type="caution">
    <text evidence="4">The sequence shown here is derived from an EMBL/GenBank/DDBJ whole genome shotgun (WGS) entry which is preliminary data.</text>
</comment>
<organism evidence="4 5">
    <name type="scientific">Streptomyces albidoflavus</name>
    <dbReference type="NCBI Taxonomy" id="1886"/>
    <lineage>
        <taxon>Bacteria</taxon>
        <taxon>Bacillati</taxon>
        <taxon>Actinomycetota</taxon>
        <taxon>Actinomycetes</taxon>
        <taxon>Kitasatosporales</taxon>
        <taxon>Streptomycetaceae</taxon>
        <taxon>Streptomyces</taxon>
        <taxon>Streptomyces albidoflavus group</taxon>
    </lineage>
</organism>
<dbReference type="GeneID" id="97270204"/>
<evidence type="ECO:0000313" key="4">
    <source>
        <dbReference type="EMBL" id="RZE18930.1"/>
    </source>
</evidence>
<accession>A0A0X3WMU0</accession>
<proteinExistence type="predicted"/>
<accession>A0A126Y7X4</accession>
<dbReference type="SUPFAM" id="SSF48498">
    <property type="entry name" value="Tetracyclin repressor-like, C-terminal domain"/>
    <property type="match status" value="1"/>
</dbReference>
<dbReference type="InterPro" id="IPR036271">
    <property type="entry name" value="Tet_transcr_reg_TetR-rel_C_sf"/>
</dbReference>
<dbReference type="EMBL" id="PKLL01000025">
    <property type="protein sequence ID" value="RZE18930.1"/>
    <property type="molecule type" value="Genomic_DNA"/>
</dbReference>
<dbReference type="GO" id="GO:0000976">
    <property type="term" value="F:transcription cis-regulatory region binding"/>
    <property type="evidence" value="ECO:0007669"/>
    <property type="project" value="TreeGrafter"/>
</dbReference>
<gene>
    <name evidence="4" type="ORF">C0Q92_22880</name>
</gene>
<dbReference type="PRINTS" id="PR00455">
    <property type="entry name" value="HTHTETR"/>
</dbReference>
<dbReference type="RefSeq" id="WP_010637805.1">
    <property type="nucleotide sequence ID" value="NZ_CP014485.1"/>
</dbReference>
<dbReference type="InterPro" id="IPR001647">
    <property type="entry name" value="HTH_TetR"/>
</dbReference>
<sequence length="221" mass="23725">MPAQPSRNSPADGLRADARHNRARILQAARAAYAAHGIDVPVTTIARRAGVGVATLYRRFPTRDALVAEAFTEQFQACAAVLDEALADPDPWRGFRSLVEKVCAMQARDRGFTAAFLARFPGLLDPGGERERAEEKLALLVRRAQEAGVLRPDFDASDVVLVLLANNGLAGADEAASLAASRRLTAYLLESFRAVPAADGARRDALPPPAPVELRQLHEGP</sequence>
<dbReference type="AlphaFoldDB" id="A0A126Y7X4"/>
<dbReference type="Proteomes" id="UP000292693">
    <property type="component" value="Unassembled WGS sequence"/>
</dbReference>
<evidence type="ECO:0000313" key="5">
    <source>
        <dbReference type="Proteomes" id="UP000292693"/>
    </source>
</evidence>
<evidence type="ECO:0000256" key="1">
    <source>
        <dbReference type="ARBA" id="ARBA00023015"/>
    </source>
</evidence>
<name>A0A126Y7X4_9ACTN</name>
<dbReference type="Gene3D" id="1.10.357.10">
    <property type="entry name" value="Tetracycline Repressor, domain 2"/>
    <property type="match status" value="1"/>
</dbReference>
<keyword evidence="1" id="KW-0805">Transcription regulation</keyword>
<dbReference type="PROSITE" id="PS50977">
    <property type="entry name" value="HTH_TETR_2"/>
    <property type="match status" value="1"/>
</dbReference>
<evidence type="ECO:0000256" key="3">
    <source>
        <dbReference type="ARBA" id="ARBA00023163"/>
    </source>
</evidence>
<dbReference type="Pfam" id="PF00440">
    <property type="entry name" value="TetR_N"/>
    <property type="match status" value="1"/>
</dbReference>
<dbReference type="GO" id="GO:0003700">
    <property type="term" value="F:DNA-binding transcription factor activity"/>
    <property type="evidence" value="ECO:0007669"/>
    <property type="project" value="TreeGrafter"/>
</dbReference>
<reference evidence="4 5" key="1">
    <citation type="submission" date="2017-12" db="EMBL/GenBank/DDBJ databases">
        <title>Population genomics insights into the ecological differentiation and adaptive evolution in streptomycetes.</title>
        <authorList>
            <person name="Li Y."/>
            <person name="Huang Y."/>
        </authorList>
    </citation>
    <scope>NUCLEOTIDE SEQUENCE [LARGE SCALE GENOMIC DNA]</scope>
    <source>
        <strain evidence="4 5">NBRC 100770</strain>
    </source>
</reference>
<dbReference type="InterPro" id="IPR050109">
    <property type="entry name" value="HTH-type_TetR-like_transc_reg"/>
</dbReference>
<dbReference type="PANTHER" id="PTHR30055:SF234">
    <property type="entry name" value="HTH-TYPE TRANSCRIPTIONAL REGULATOR BETI"/>
    <property type="match status" value="1"/>
</dbReference>
<dbReference type="SUPFAM" id="SSF46689">
    <property type="entry name" value="Homeodomain-like"/>
    <property type="match status" value="1"/>
</dbReference>
<dbReference type="InterPro" id="IPR009057">
    <property type="entry name" value="Homeodomain-like_sf"/>
</dbReference>